<dbReference type="PANTHER" id="PTHR10605:SF56">
    <property type="entry name" value="BIFUNCTIONAL HEPARAN SULFATE N-DEACETYLASE_N-SULFOTRANSFERASE"/>
    <property type="match status" value="1"/>
</dbReference>
<proteinExistence type="predicted"/>
<dbReference type="InterPro" id="IPR027417">
    <property type="entry name" value="P-loop_NTPase"/>
</dbReference>
<dbReference type="EMBL" id="JBHTJT010000008">
    <property type="protein sequence ID" value="MFD0979405.1"/>
    <property type="molecule type" value="Genomic_DNA"/>
</dbReference>
<sequence>MVPDFILIGAGRSGTTSLYHYLAQHPQIAMSQVKETNYFCWCVEGEAIDDVETAEVTYLVRSDADYTNQFSHALPTQLCGEASPRYLYAPGVAERIASDAPHARLIAILRNPIERAWSNWMGLRNAGAEDRSFEQMIEAEIRSLERPLQPGERSILRAGMYHEHLSRYLEVVPRNRLLVLLFDDFKRAPGDVLASVFRFLEVDQSAVINVSVRFNPTGVPRNQFLDRITAKSPLTAALKTSLPTPIARPLYRTAMRLRASNRARPDMSAQARTKLQELYRADTEALEYFLGRDLSAWLGRSEG</sequence>
<keyword evidence="1 4" id="KW-0808">Transferase</keyword>
<organism evidence="4 5">
    <name type="scientific">Tropicimonas aquimaris</name>
    <dbReference type="NCBI Taxonomy" id="914152"/>
    <lineage>
        <taxon>Bacteria</taxon>
        <taxon>Pseudomonadati</taxon>
        <taxon>Pseudomonadota</taxon>
        <taxon>Alphaproteobacteria</taxon>
        <taxon>Rhodobacterales</taxon>
        <taxon>Roseobacteraceae</taxon>
        <taxon>Tropicimonas</taxon>
    </lineage>
</organism>
<accession>A0ABW3INQ4</accession>
<evidence type="ECO:0000313" key="5">
    <source>
        <dbReference type="Proteomes" id="UP001597108"/>
    </source>
</evidence>
<dbReference type="RefSeq" id="WP_386073744.1">
    <property type="nucleotide sequence ID" value="NZ_JBHTJT010000008.1"/>
</dbReference>
<keyword evidence="5" id="KW-1185">Reference proteome</keyword>
<reference evidence="5" key="1">
    <citation type="journal article" date="2019" name="Int. J. Syst. Evol. Microbiol.">
        <title>The Global Catalogue of Microorganisms (GCM) 10K type strain sequencing project: providing services to taxonomists for standard genome sequencing and annotation.</title>
        <authorList>
            <consortium name="The Broad Institute Genomics Platform"/>
            <consortium name="The Broad Institute Genome Sequencing Center for Infectious Disease"/>
            <person name="Wu L."/>
            <person name="Ma J."/>
        </authorList>
    </citation>
    <scope>NUCLEOTIDE SEQUENCE [LARGE SCALE GENOMIC DNA]</scope>
    <source>
        <strain evidence="5">CCUG 60524</strain>
    </source>
</reference>
<evidence type="ECO:0000313" key="4">
    <source>
        <dbReference type="EMBL" id="MFD0979405.1"/>
    </source>
</evidence>
<dbReference type="EC" id="2.8.2.-" evidence="4"/>
<evidence type="ECO:0000259" key="3">
    <source>
        <dbReference type="Pfam" id="PF00685"/>
    </source>
</evidence>
<feature type="domain" description="Sulfotransferase" evidence="3">
    <location>
        <begin position="3"/>
        <end position="203"/>
    </location>
</feature>
<dbReference type="InterPro" id="IPR037359">
    <property type="entry name" value="NST/OST"/>
</dbReference>
<evidence type="ECO:0000256" key="2">
    <source>
        <dbReference type="ARBA" id="ARBA00023180"/>
    </source>
</evidence>
<dbReference type="Pfam" id="PF00685">
    <property type="entry name" value="Sulfotransfer_1"/>
    <property type="match status" value="1"/>
</dbReference>
<dbReference type="Proteomes" id="UP001597108">
    <property type="component" value="Unassembled WGS sequence"/>
</dbReference>
<comment type="caution">
    <text evidence="4">The sequence shown here is derived from an EMBL/GenBank/DDBJ whole genome shotgun (WGS) entry which is preliminary data.</text>
</comment>
<gene>
    <name evidence="4" type="ORF">ACFQ2S_07020</name>
</gene>
<dbReference type="InterPro" id="IPR000863">
    <property type="entry name" value="Sulfotransferase_dom"/>
</dbReference>
<name>A0ABW3INQ4_9RHOB</name>
<dbReference type="Gene3D" id="3.40.50.300">
    <property type="entry name" value="P-loop containing nucleotide triphosphate hydrolases"/>
    <property type="match status" value="1"/>
</dbReference>
<evidence type="ECO:0000256" key="1">
    <source>
        <dbReference type="ARBA" id="ARBA00022679"/>
    </source>
</evidence>
<dbReference type="GO" id="GO:0016740">
    <property type="term" value="F:transferase activity"/>
    <property type="evidence" value="ECO:0007669"/>
    <property type="project" value="UniProtKB-KW"/>
</dbReference>
<keyword evidence="2" id="KW-0325">Glycoprotein</keyword>
<protein>
    <submittedName>
        <fullName evidence="4">Sulfotransferase family protein</fullName>
        <ecNumber evidence="4">2.8.2.-</ecNumber>
    </submittedName>
</protein>
<dbReference type="SUPFAM" id="SSF52540">
    <property type="entry name" value="P-loop containing nucleoside triphosphate hydrolases"/>
    <property type="match status" value="1"/>
</dbReference>
<dbReference type="PANTHER" id="PTHR10605">
    <property type="entry name" value="HEPARAN SULFATE SULFOTRANSFERASE"/>
    <property type="match status" value="1"/>
</dbReference>